<feature type="domain" description="PRC-barrel" evidence="2">
    <location>
        <begin position="24"/>
        <end position="94"/>
    </location>
</feature>
<accession>A0ABW4N358</accession>
<reference evidence="4" key="1">
    <citation type="journal article" date="2019" name="Int. J. Syst. Evol. Microbiol.">
        <title>The Global Catalogue of Microorganisms (GCM) 10K type strain sequencing project: providing services to taxonomists for standard genome sequencing and annotation.</title>
        <authorList>
            <consortium name="The Broad Institute Genomics Platform"/>
            <consortium name="The Broad Institute Genome Sequencing Center for Infectious Disease"/>
            <person name="Wu L."/>
            <person name="Ma J."/>
        </authorList>
    </citation>
    <scope>NUCLEOTIDE SEQUENCE [LARGE SCALE GENOMIC DNA]</scope>
    <source>
        <strain evidence="4">DFY28</strain>
    </source>
</reference>
<comment type="caution">
    <text evidence="3">The sequence shown here is derived from an EMBL/GenBank/DDBJ whole genome shotgun (WGS) entry which is preliminary data.</text>
</comment>
<dbReference type="EMBL" id="JBHUEY010000001">
    <property type="protein sequence ID" value="MFD1784503.1"/>
    <property type="molecule type" value="Genomic_DNA"/>
</dbReference>
<evidence type="ECO:0000259" key="2">
    <source>
        <dbReference type="Pfam" id="PF05239"/>
    </source>
</evidence>
<dbReference type="Gene3D" id="2.30.30.240">
    <property type="entry name" value="PRC-barrel domain"/>
    <property type="match status" value="1"/>
</dbReference>
<sequence>MVHQDTSTGSSGARGRPEHPLIPADRVNGTDVYNTGGEKIGKVEDVAIEKVSGKVAYAIMSFGGFLGIGERYHPIPWSLLRYDVDKRGYVIPCDREALENAPSFDAEELSGWDDGDSRDAIYAHYMRYGVNPYWV</sequence>
<feature type="region of interest" description="Disordered" evidence="1">
    <location>
        <begin position="1"/>
        <end position="28"/>
    </location>
</feature>
<gene>
    <name evidence="3" type="ORF">ACFSC0_13940</name>
</gene>
<organism evidence="3 4">
    <name type="scientific">Phenylobacterium terrae</name>
    <dbReference type="NCBI Taxonomy" id="2665495"/>
    <lineage>
        <taxon>Bacteria</taxon>
        <taxon>Pseudomonadati</taxon>
        <taxon>Pseudomonadota</taxon>
        <taxon>Alphaproteobacteria</taxon>
        <taxon>Caulobacterales</taxon>
        <taxon>Caulobacteraceae</taxon>
        <taxon>Phenylobacterium</taxon>
    </lineage>
</organism>
<dbReference type="RefSeq" id="WP_377283550.1">
    <property type="nucleotide sequence ID" value="NZ_JBHRSI010000009.1"/>
</dbReference>
<evidence type="ECO:0000313" key="3">
    <source>
        <dbReference type="EMBL" id="MFD1784503.1"/>
    </source>
</evidence>
<dbReference type="InterPro" id="IPR011033">
    <property type="entry name" value="PRC_barrel-like_sf"/>
</dbReference>
<dbReference type="PANTHER" id="PTHR36505">
    <property type="entry name" value="BLR1072 PROTEIN"/>
    <property type="match status" value="1"/>
</dbReference>
<dbReference type="Proteomes" id="UP001597237">
    <property type="component" value="Unassembled WGS sequence"/>
</dbReference>
<evidence type="ECO:0000256" key="1">
    <source>
        <dbReference type="SAM" id="MobiDB-lite"/>
    </source>
</evidence>
<protein>
    <submittedName>
        <fullName evidence="3">PRC-barrel domain-containing protein</fullName>
    </submittedName>
</protein>
<dbReference type="Pfam" id="PF05239">
    <property type="entry name" value="PRC"/>
    <property type="match status" value="1"/>
</dbReference>
<proteinExistence type="predicted"/>
<evidence type="ECO:0000313" key="4">
    <source>
        <dbReference type="Proteomes" id="UP001597237"/>
    </source>
</evidence>
<name>A0ABW4N358_9CAUL</name>
<dbReference type="PANTHER" id="PTHR36505:SF1">
    <property type="entry name" value="BLR1072 PROTEIN"/>
    <property type="match status" value="1"/>
</dbReference>
<keyword evidence="4" id="KW-1185">Reference proteome</keyword>
<dbReference type="InterPro" id="IPR027275">
    <property type="entry name" value="PRC-brl_dom"/>
</dbReference>
<dbReference type="SUPFAM" id="SSF50346">
    <property type="entry name" value="PRC-barrel domain"/>
    <property type="match status" value="1"/>
</dbReference>
<feature type="compositionally biased region" description="Polar residues" evidence="1">
    <location>
        <begin position="1"/>
        <end position="11"/>
    </location>
</feature>